<organism evidence="1 2">
    <name type="scientific">Massilia cellulosiltytica</name>
    <dbReference type="NCBI Taxonomy" id="2683234"/>
    <lineage>
        <taxon>Bacteria</taxon>
        <taxon>Pseudomonadati</taxon>
        <taxon>Pseudomonadota</taxon>
        <taxon>Betaproteobacteria</taxon>
        <taxon>Burkholderiales</taxon>
        <taxon>Oxalobacteraceae</taxon>
        <taxon>Telluria group</taxon>
        <taxon>Massilia</taxon>
    </lineage>
</organism>
<gene>
    <name evidence="1" type="ORF">GPY61_04380</name>
</gene>
<comment type="caution">
    <text evidence="1">The sequence shown here is derived from an EMBL/GenBank/DDBJ whole genome shotgun (WGS) entry which is preliminary data.</text>
</comment>
<dbReference type="EMBL" id="WSES01000001">
    <property type="protein sequence ID" value="MVW59160.1"/>
    <property type="molecule type" value="Genomic_DNA"/>
</dbReference>
<evidence type="ECO:0000313" key="2">
    <source>
        <dbReference type="Proteomes" id="UP000443353"/>
    </source>
</evidence>
<keyword evidence="2" id="KW-1185">Reference proteome</keyword>
<accession>A0A7X3FW68</accession>
<reference evidence="1 2" key="1">
    <citation type="submission" date="2019-12" db="EMBL/GenBank/DDBJ databases">
        <authorList>
            <person name="Li C."/>
            <person name="Zhao J."/>
        </authorList>
    </citation>
    <scope>NUCLEOTIDE SEQUENCE [LARGE SCALE GENOMIC DNA]</scope>
    <source>
        <strain evidence="1 2">NEAU-DD11</strain>
    </source>
</reference>
<sequence length="60" mass="6469">MKKFLPTAFGAALGTLIYTRWLGSAHAFDWERAIFVGVVCGIAAAVWPDKRADKASGDGR</sequence>
<proteinExistence type="predicted"/>
<name>A0A7X3FW68_9BURK</name>
<evidence type="ECO:0000313" key="1">
    <source>
        <dbReference type="EMBL" id="MVW59160.1"/>
    </source>
</evidence>
<protein>
    <submittedName>
        <fullName evidence="1">Uncharacterized protein</fullName>
    </submittedName>
</protein>
<dbReference type="Proteomes" id="UP000443353">
    <property type="component" value="Unassembled WGS sequence"/>
</dbReference>
<dbReference type="AlphaFoldDB" id="A0A7X3FW68"/>
<dbReference type="RefSeq" id="WP_056126088.1">
    <property type="nucleotide sequence ID" value="NZ_WSES01000001.1"/>
</dbReference>